<keyword evidence="9" id="KW-1185">Reference proteome</keyword>
<feature type="transmembrane region" description="Helical" evidence="6">
    <location>
        <begin position="76"/>
        <end position="100"/>
    </location>
</feature>
<proteinExistence type="predicted"/>
<feature type="domain" description="ABC-2 type transporter transmembrane" evidence="7">
    <location>
        <begin position="34"/>
        <end position="210"/>
    </location>
</feature>
<keyword evidence="2 6" id="KW-0812">Transmembrane</keyword>
<dbReference type="AlphaFoldDB" id="A0A2S1R754"/>
<dbReference type="InterPro" id="IPR000412">
    <property type="entry name" value="ABC_2_transport"/>
</dbReference>
<evidence type="ECO:0000256" key="2">
    <source>
        <dbReference type="ARBA" id="ARBA00022692"/>
    </source>
</evidence>
<sequence length="263" mass="26639">MTHAPEDGNRFPPGTFARPSAPAAVARMTAAQTRMELALFLRNGEQLLVALVIPVAILFALTAVEFGAVPEPRIDHAITAVLTISVMGTAFTGQAIAVGFDRRYGALKRLGGTPLPPAVIIAGKMLATLVLVAGQAVILGAIAAVLGWRPDLPGLALGAVAVALGSVAFSSMGLLLGGTLRAEIVLALANLIWFVLIGGAGLAIGVVDLPAAVHDLLVVVPSYALTTALVTATGGGVPALAALSLALWTAVCGGFAVRHFSFT</sequence>
<evidence type="ECO:0000256" key="3">
    <source>
        <dbReference type="ARBA" id="ARBA00022989"/>
    </source>
</evidence>
<feature type="transmembrane region" description="Helical" evidence="6">
    <location>
        <begin position="47"/>
        <end position="64"/>
    </location>
</feature>
<keyword evidence="3 6" id="KW-1133">Transmembrane helix</keyword>
<accession>A0A2S1R754</accession>
<keyword evidence="4 6" id="KW-0472">Membrane</keyword>
<dbReference type="Pfam" id="PF01061">
    <property type="entry name" value="ABC2_membrane"/>
    <property type="match status" value="1"/>
</dbReference>
<organism evidence="8 9">
    <name type="scientific">Dietzia lutea</name>
    <dbReference type="NCBI Taxonomy" id="546160"/>
    <lineage>
        <taxon>Bacteria</taxon>
        <taxon>Bacillati</taxon>
        <taxon>Actinomycetota</taxon>
        <taxon>Actinomycetes</taxon>
        <taxon>Mycobacteriales</taxon>
        <taxon>Dietziaceae</taxon>
        <taxon>Dietzia</taxon>
    </lineage>
</organism>
<keyword evidence="5" id="KW-0046">Antibiotic resistance</keyword>
<reference evidence="8 9" key="1">
    <citation type="submission" date="2016-04" db="EMBL/GenBank/DDBJ databases">
        <title>Complete genome sequence of Dietzia lutea YIM 80766T, a strain isolated from desert soil in Egypt.</title>
        <authorList>
            <person name="Zhao J."/>
            <person name="Hu B."/>
            <person name="Geng S."/>
            <person name="Nie Y."/>
            <person name="Tang Y."/>
        </authorList>
    </citation>
    <scope>NUCLEOTIDE SEQUENCE [LARGE SCALE GENOMIC DNA]</scope>
    <source>
        <strain evidence="8 9">YIM 80766</strain>
    </source>
</reference>
<evidence type="ECO:0000313" key="8">
    <source>
        <dbReference type="EMBL" id="AWH92126.1"/>
    </source>
</evidence>
<dbReference type="InterPro" id="IPR051784">
    <property type="entry name" value="Nod_factor_ABC_transporter"/>
</dbReference>
<dbReference type="GO" id="GO:0140359">
    <property type="term" value="F:ABC-type transporter activity"/>
    <property type="evidence" value="ECO:0007669"/>
    <property type="project" value="InterPro"/>
</dbReference>
<name>A0A2S1R754_9ACTN</name>
<feature type="transmembrane region" description="Helical" evidence="6">
    <location>
        <begin position="121"/>
        <end position="148"/>
    </location>
</feature>
<evidence type="ECO:0000259" key="7">
    <source>
        <dbReference type="Pfam" id="PF01061"/>
    </source>
</evidence>
<dbReference type="RefSeq" id="WP_108847375.1">
    <property type="nucleotide sequence ID" value="NZ_CP015449.1"/>
</dbReference>
<dbReference type="GO" id="GO:0046677">
    <property type="term" value="P:response to antibiotic"/>
    <property type="evidence" value="ECO:0007669"/>
    <property type="project" value="UniProtKB-KW"/>
</dbReference>
<dbReference type="PANTHER" id="PTHR43229">
    <property type="entry name" value="NODULATION PROTEIN J"/>
    <property type="match status" value="1"/>
</dbReference>
<dbReference type="Proteomes" id="UP000244928">
    <property type="component" value="Chromosome"/>
</dbReference>
<feature type="transmembrane region" description="Helical" evidence="6">
    <location>
        <begin position="154"/>
        <end position="177"/>
    </location>
</feature>
<dbReference type="EMBL" id="CP015449">
    <property type="protein sequence ID" value="AWH92126.1"/>
    <property type="molecule type" value="Genomic_DNA"/>
</dbReference>
<evidence type="ECO:0000256" key="6">
    <source>
        <dbReference type="SAM" id="Phobius"/>
    </source>
</evidence>
<dbReference type="PIRSF" id="PIRSF006648">
    <property type="entry name" value="DrrB"/>
    <property type="match status" value="1"/>
</dbReference>
<evidence type="ECO:0000256" key="4">
    <source>
        <dbReference type="ARBA" id="ARBA00023136"/>
    </source>
</evidence>
<dbReference type="GO" id="GO:0043190">
    <property type="term" value="C:ATP-binding cassette (ABC) transporter complex"/>
    <property type="evidence" value="ECO:0007669"/>
    <property type="project" value="InterPro"/>
</dbReference>
<evidence type="ECO:0000256" key="1">
    <source>
        <dbReference type="ARBA" id="ARBA00004141"/>
    </source>
</evidence>
<dbReference type="OrthoDB" id="160207at2"/>
<dbReference type="KEGG" id="dlu:A6035_08050"/>
<feature type="transmembrane region" description="Helical" evidence="6">
    <location>
        <begin position="227"/>
        <end position="257"/>
    </location>
</feature>
<evidence type="ECO:0000313" key="9">
    <source>
        <dbReference type="Proteomes" id="UP000244928"/>
    </source>
</evidence>
<dbReference type="InterPro" id="IPR013525">
    <property type="entry name" value="ABC2_TM"/>
</dbReference>
<dbReference type="PANTHER" id="PTHR43229:SF2">
    <property type="entry name" value="NODULATION PROTEIN J"/>
    <property type="match status" value="1"/>
</dbReference>
<protein>
    <submittedName>
        <fullName evidence="8">Multidrug ABC transporter permease</fullName>
    </submittedName>
</protein>
<comment type="subcellular location">
    <subcellularLocation>
        <location evidence="1">Membrane</location>
        <topology evidence="1">Multi-pass membrane protein</topology>
    </subcellularLocation>
</comment>
<evidence type="ECO:0000256" key="5">
    <source>
        <dbReference type="ARBA" id="ARBA00023251"/>
    </source>
</evidence>
<gene>
    <name evidence="8" type="ORF">A6035_08050</name>
</gene>
<feature type="transmembrane region" description="Helical" evidence="6">
    <location>
        <begin position="184"/>
        <end position="207"/>
    </location>
</feature>